<dbReference type="AlphaFoldDB" id="A0A318JSW7"/>
<dbReference type="SMART" id="SM00418">
    <property type="entry name" value="HTH_ARSR"/>
    <property type="match status" value="1"/>
</dbReference>
<comment type="caution">
    <text evidence="3">The sequence shown here is derived from an EMBL/GenBank/DDBJ whole genome shotgun (WGS) entry which is preliminary data.</text>
</comment>
<dbReference type="PRINTS" id="PR00778">
    <property type="entry name" value="HTHARSR"/>
</dbReference>
<organism evidence="3 4">
    <name type="scientific">Nocardia tenerifensis</name>
    <dbReference type="NCBI Taxonomy" id="228006"/>
    <lineage>
        <taxon>Bacteria</taxon>
        <taxon>Bacillati</taxon>
        <taxon>Actinomycetota</taxon>
        <taxon>Actinomycetes</taxon>
        <taxon>Mycobacteriales</taxon>
        <taxon>Nocardiaceae</taxon>
        <taxon>Nocardia</taxon>
    </lineage>
</organism>
<name>A0A318JSW7_9NOCA</name>
<keyword evidence="4" id="KW-1185">Reference proteome</keyword>
<dbReference type="Pfam" id="PF12840">
    <property type="entry name" value="HTH_20"/>
    <property type="match status" value="1"/>
</dbReference>
<dbReference type="InterPro" id="IPR011991">
    <property type="entry name" value="ArsR-like_HTH"/>
</dbReference>
<dbReference type="InterPro" id="IPR001845">
    <property type="entry name" value="HTH_ArsR_DNA-bd_dom"/>
</dbReference>
<evidence type="ECO:0000313" key="3">
    <source>
        <dbReference type="EMBL" id="PXX59327.1"/>
    </source>
</evidence>
<dbReference type="Pfam" id="PF08327">
    <property type="entry name" value="AHSA1"/>
    <property type="match status" value="1"/>
</dbReference>
<protein>
    <submittedName>
        <fullName evidence="3">ArsR family transcriptional regulator</fullName>
    </submittedName>
</protein>
<dbReference type="PROSITE" id="PS50987">
    <property type="entry name" value="HTH_ARSR_2"/>
    <property type="match status" value="1"/>
</dbReference>
<dbReference type="EMBL" id="QJKF01000012">
    <property type="protein sequence ID" value="PXX59327.1"/>
    <property type="molecule type" value="Genomic_DNA"/>
</dbReference>
<dbReference type="Proteomes" id="UP000247569">
    <property type="component" value="Unassembled WGS sequence"/>
</dbReference>
<accession>A0A318JSW7</accession>
<dbReference type="SUPFAM" id="SSF55961">
    <property type="entry name" value="Bet v1-like"/>
    <property type="match status" value="1"/>
</dbReference>
<dbReference type="NCBIfam" id="NF033788">
    <property type="entry name" value="HTH_metalloreg"/>
    <property type="match status" value="1"/>
</dbReference>
<sequence>MADDDLAFKALADPSRRFLLDLLFARDGRTLGELEAELAMTRFGVAKHLRVLEDAGLIVTRRSGREKLHFLNPVPIRLIHDRWIGKYTERAAAALIDLKHELEQQAMTQGTDARTLQVYRVYIKATPQAIWDAITKPEWTVKFGYQAPVDYDLRPGGAFRGLASEVMKEQGAPEVVIDGEVLEADPPRRLVQTWRALFLGEDFTRLTYEIEDEGEGVSVLTVTHDVTGAPQTAAQTAGETPGAGGGWSQTLSDLKTLLETGKALYA</sequence>
<dbReference type="InterPro" id="IPR013538">
    <property type="entry name" value="ASHA1/2-like_C"/>
</dbReference>
<feature type="domain" description="HTH arsR-type" evidence="2">
    <location>
        <begin position="1"/>
        <end position="91"/>
    </location>
</feature>
<dbReference type="InterPro" id="IPR023393">
    <property type="entry name" value="START-like_dom_sf"/>
</dbReference>
<dbReference type="InterPro" id="IPR036390">
    <property type="entry name" value="WH_DNA-bd_sf"/>
</dbReference>
<proteinExistence type="inferred from homology"/>
<dbReference type="Gene3D" id="3.30.530.20">
    <property type="match status" value="1"/>
</dbReference>
<evidence type="ECO:0000313" key="4">
    <source>
        <dbReference type="Proteomes" id="UP000247569"/>
    </source>
</evidence>
<dbReference type="PANTHER" id="PTHR38600">
    <property type="entry name" value="TRANSCRIPTIONAL REGULATORY PROTEIN"/>
    <property type="match status" value="1"/>
</dbReference>
<dbReference type="PANTHER" id="PTHR38600:SF1">
    <property type="entry name" value="TRANSCRIPTIONAL REGULATORY PROTEIN"/>
    <property type="match status" value="1"/>
</dbReference>
<evidence type="ECO:0000256" key="1">
    <source>
        <dbReference type="ARBA" id="ARBA00006817"/>
    </source>
</evidence>
<dbReference type="InterPro" id="IPR036388">
    <property type="entry name" value="WH-like_DNA-bd_sf"/>
</dbReference>
<evidence type="ECO:0000259" key="2">
    <source>
        <dbReference type="PROSITE" id="PS50987"/>
    </source>
</evidence>
<dbReference type="OrthoDB" id="9815653at2"/>
<gene>
    <name evidence="3" type="ORF">DFR70_112244</name>
</gene>
<dbReference type="RefSeq" id="WP_040741014.1">
    <property type="nucleotide sequence ID" value="NZ_QJKF01000012.1"/>
</dbReference>
<comment type="similarity">
    <text evidence="1">Belongs to the AHA1 family.</text>
</comment>
<reference evidence="3 4" key="1">
    <citation type="submission" date="2018-05" db="EMBL/GenBank/DDBJ databases">
        <title>Genomic Encyclopedia of Type Strains, Phase IV (KMG-IV): sequencing the most valuable type-strain genomes for metagenomic binning, comparative biology and taxonomic classification.</title>
        <authorList>
            <person name="Goeker M."/>
        </authorList>
    </citation>
    <scope>NUCLEOTIDE SEQUENCE [LARGE SCALE GENOMIC DNA]</scope>
    <source>
        <strain evidence="3 4">DSM 44704</strain>
    </source>
</reference>
<dbReference type="Gene3D" id="1.10.10.10">
    <property type="entry name" value="Winged helix-like DNA-binding domain superfamily/Winged helix DNA-binding domain"/>
    <property type="match status" value="1"/>
</dbReference>
<dbReference type="GO" id="GO:0003700">
    <property type="term" value="F:DNA-binding transcription factor activity"/>
    <property type="evidence" value="ECO:0007669"/>
    <property type="project" value="InterPro"/>
</dbReference>
<dbReference type="CDD" id="cd00090">
    <property type="entry name" value="HTH_ARSR"/>
    <property type="match status" value="1"/>
</dbReference>
<dbReference type="SUPFAM" id="SSF46785">
    <property type="entry name" value="Winged helix' DNA-binding domain"/>
    <property type="match status" value="1"/>
</dbReference>